<keyword evidence="1" id="KW-1133">Transmembrane helix</keyword>
<feature type="transmembrane region" description="Helical" evidence="1">
    <location>
        <begin position="150"/>
        <end position="168"/>
    </location>
</feature>
<reference evidence="2" key="1">
    <citation type="submission" date="2023-03" db="EMBL/GenBank/DDBJ databases">
        <title>Chitinimonas shenzhenensis gen. nov., sp. nov., a novel member of family Burkholderiaceae isolated from activated sludge collected in Shen Zhen, China.</title>
        <authorList>
            <person name="Wang X."/>
        </authorList>
    </citation>
    <scope>NUCLEOTIDE SEQUENCE</scope>
    <source>
        <strain evidence="2">DQS-5</strain>
    </source>
</reference>
<accession>A0ABT7E3I2</accession>
<evidence type="ECO:0000313" key="2">
    <source>
        <dbReference type="EMBL" id="MDK2126876.1"/>
    </source>
</evidence>
<feature type="transmembrane region" description="Helical" evidence="1">
    <location>
        <begin position="78"/>
        <end position="96"/>
    </location>
</feature>
<gene>
    <name evidence="2" type="ORF">PZA18_22800</name>
</gene>
<name>A0ABT7E3I2_9NEIS</name>
<feature type="transmembrane region" description="Helical" evidence="1">
    <location>
        <begin position="116"/>
        <end position="138"/>
    </location>
</feature>
<dbReference type="Proteomes" id="UP001172778">
    <property type="component" value="Unassembled WGS sequence"/>
</dbReference>
<feature type="transmembrane region" description="Helical" evidence="1">
    <location>
        <begin position="174"/>
        <end position="193"/>
    </location>
</feature>
<evidence type="ECO:0008006" key="4">
    <source>
        <dbReference type="Google" id="ProtNLM"/>
    </source>
</evidence>
<keyword evidence="3" id="KW-1185">Reference proteome</keyword>
<dbReference type="RefSeq" id="WP_284103197.1">
    <property type="nucleotide sequence ID" value="NZ_JARRAF010000059.1"/>
</dbReference>
<sequence length="220" mass="23472">MIRPSHPAKDGWDFSSQCAKKPVELEILQKNGAGALLLSRTIFVCCKLKVIKIDCLESIPVSGLIKDFSVINLINKSGLIGFFVTLIGLFPGIAAADQGALLGVLLAPIFESMGSIVRTLFLLVVGVQLLLSVAMVGWSVYLNVKTGFDAKAAAVISLFVIACLVVVNPFLSNFWSGMAIAVAVVNITGVLLLPSKLKQVEKIVLTTMMFTIGLVGFLSF</sequence>
<proteinExistence type="predicted"/>
<keyword evidence="1" id="KW-0812">Transmembrane</keyword>
<protein>
    <recommendedName>
        <fullName evidence="4">Yip1 domain-containing protein</fullName>
    </recommendedName>
</protein>
<feature type="transmembrane region" description="Helical" evidence="1">
    <location>
        <begin position="200"/>
        <end position="219"/>
    </location>
</feature>
<dbReference type="EMBL" id="JARRAF010000059">
    <property type="protein sequence ID" value="MDK2126876.1"/>
    <property type="molecule type" value="Genomic_DNA"/>
</dbReference>
<comment type="caution">
    <text evidence="2">The sequence shown here is derived from an EMBL/GenBank/DDBJ whole genome shotgun (WGS) entry which is preliminary data.</text>
</comment>
<keyword evidence="1" id="KW-0472">Membrane</keyword>
<organism evidence="2 3">
    <name type="scientific">Parachitinimonas caeni</name>
    <dbReference type="NCBI Taxonomy" id="3031301"/>
    <lineage>
        <taxon>Bacteria</taxon>
        <taxon>Pseudomonadati</taxon>
        <taxon>Pseudomonadota</taxon>
        <taxon>Betaproteobacteria</taxon>
        <taxon>Neisseriales</taxon>
        <taxon>Chitinibacteraceae</taxon>
        <taxon>Parachitinimonas</taxon>
    </lineage>
</organism>
<evidence type="ECO:0000256" key="1">
    <source>
        <dbReference type="SAM" id="Phobius"/>
    </source>
</evidence>
<evidence type="ECO:0000313" key="3">
    <source>
        <dbReference type="Proteomes" id="UP001172778"/>
    </source>
</evidence>